<protein>
    <recommendedName>
        <fullName evidence="3">F-box domain-containing protein</fullName>
    </recommendedName>
</protein>
<dbReference type="InterPro" id="IPR032675">
    <property type="entry name" value="LRR_dom_sf"/>
</dbReference>
<keyword evidence="2" id="KW-1185">Reference proteome</keyword>
<dbReference type="STRING" id="39966.A0A369J0B1"/>
<reference evidence="1" key="1">
    <citation type="submission" date="2018-04" db="EMBL/GenBank/DDBJ databases">
        <title>Whole genome sequencing of Hypsizygus marmoreus.</title>
        <authorList>
            <person name="Choi I.-G."/>
            <person name="Min B."/>
            <person name="Kim J.-G."/>
            <person name="Kim S."/>
            <person name="Oh Y.-L."/>
            <person name="Kong W.-S."/>
            <person name="Park H."/>
            <person name="Jeong J."/>
            <person name="Song E.-S."/>
        </authorList>
    </citation>
    <scope>NUCLEOTIDE SEQUENCE [LARGE SCALE GENOMIC DNA]</scope>
    <source>
        <strain evidence="1">51987-8</strain>
    </source>
</reference>
<dbReference type="SUPFAM" id="SSF52047">
    <property type="entry name" value="RNI-like"/>
    <property type="match status" value="1"/>
</dbReference>
<name>A0A369J0B1_HYPMA</name>
<accession>A0A369J0B1</accession>
<gene>
    <name evidence="1" type="ORF">Hypma_016477</name>
</gene>
<dbReference type="Proteomes" id="UP000076154">
    <property type="component" value="Unassembled WGS sequence"/>
</dbReference>
<evidence type="ECO:0000313" key="1">
    <source>
        <dbReference type="EMBL" id="RDB14570.1"/>
    </source>
</evidence>
<comment type="caution">
    <text evidence="1">The sequence shown here is derived from an EMBL/GenBank/DDBJ whole genome shotgun (WGS) entry which is preliminary data.</text>
</comment>
<sequence>MHRCLDVQEILSLICKEASGGDPLTSTSHKTLAALAQSCKTLEQPALDALWHTQTDLTRLLRCFPADALNTDGHRPLTFCRPLTPDDWSRVLFYTPRIKVLQYQMSKTSRDPTQPDHDLTDITVWQMLAISRPPTLTHLLPNLRHLAWHESEEAASPYIRLLLSPTLSYLELWTKTRTFSSLLLSLVPSILGLCPLLEGISLRGLGTTTAVNIVSNAICQWMPLRHLGIGALTPNAFIHIARMPRLQTLHLFDLFLFEKQILPSSDEYFPALLELVLLEADPLWATDLITSTTPFLLRKFGLRVGGYHAPSEWKQLLTALVSLQSTLTSLVIKEIPVGMPSHIFREEHMLNYDVLKPLLDLPNLTVLKVGPIQGVYINNEELKELSVALPCLRELELGLTRSLVETRITLAGLIPLIIHCPDLETLGICVNAAVIDYSLEASPGIMPRNEKFRSLSVGDSSSIEDAVHVAAFLMDVFPHLTSLEVSRYADAYEIWTQVARLLRTFATRRFPVI</sequence>
<dbReference type="InParanoid" id="A0A369J0B1"/>
<dbReference type="EMBL" id="LUEZ02000096">
    <property type="protein sequence ID" value="RDB14570.1"/>
    <property type="molecule type" value="Genomic_DNA"/>
</dbReference>
<proteinExistence type="predicted"/>
<evidence type="ECO:0000313" key="2">
    <source>
        <dbReference type="Proteomes" id="UP000076154"/>
    </source>
</evidence>
<dbReference type="Gene3D" id="3.80.10.10">
    <property type="entry name" value="Ribonuclease Inhibitor"/>
    <property type="match status" value="1"/>
</dbReference>
<evidence type="ECO:0008006" key="3">
    <source>
        <dbReference type="Google" id="ProtNLM"/>
    </source>
</evidence>
<dbReference type="AlphaFoldDB" id="A0A369J0B1"/>
<dbReference type="OrthoDB" id="2955377at2759"/>
<organism evidence="1 2">
    <name type="scientific">Hypsizygus marmoreus</name>
    <name type="common">White beech mushroom</name>
    <name type="synonym">Agaricus marmoreus</name>
    <dbReference type="NCBI Taxonomy" id="39966"/>
    <lineage>
        <taxon>Eukaryota</taxon>
        <taxon>Fungi</taxon>
        <taxon>Dikarya</taxon>
        <taxon>Basidiomycota</taxon>
        <taxon>Agaricomycotina</taxon>
        <taxon>Agaricomycetes</taxon>
        <taxon>Agaricomycetidae</taxon>
        <taxon>Agaricales</taxon>
        <taxon>Tricholomatineae</taxon>
        <taxon>Lyophyllaceae</taxon>
        <taxon>Hypsizygus</taxon>
    </lineage>
</organism>